<dbReference type="AlphaFoldDB" id="A0A7J3ZIH6"/>
<proteinExistence type="predicted"/>
<gene>
    <name evidence="1" type="ORF">ENM78_00580</name>
</gene>
<accession>A0A7J3ZIH6</accession>
<sequence>MLGVLDATRPGGIEPPKIVLFVDWSEESNKAIRSVLEAKFIIETQSVLELAYDIVDVELTGLRPDARCPLTYFNNRIVLAGRAPTTEEILQLVLSWGMLAGEESTAPDLRCERAEPPAFGSAELLI</sequence>
<reference evidence="1" key="1">
    <citation type="journal article" date="2020" name="mSystems">
        <title>Genome- and Community-Level Interaction Insights into Carbon Utilization and Element Cycling Functions of Hydrothermarchaeota in Hydrothermal Sediment.</title>
        <authorList>
            <person name="Zhou Z."/>
            <person name="Liu Y."/>
            <person name="Xu W."/>
            <person name="Pan J."/>
            <person name="Luo Z.H."/>
            <person name="Li M."/>
        </authorList>
    </citation>
    <scope>NUCLEOTIDE SEQUENCE [LARGE SCALE GENOMIC DNA]</scope>
    <source>
        <strain evidence="1">SpSt-1116</strain>
    </source>
</reference>
<name>A0A7J3ZIH6_9CREN</name>
<dbReference type="EMBL" id="DRZC01000011">
    <property type="protein sequence ID" value="HHQ79951.1"/>
    <property type="molecule type" value="Genomic_DNA"/>
</dbReference>
<organism evidence="1">
    <name type="scientific">Fervidicoccus fontis</name>
    <dbReference type="NCBI Taxonomy" id="683846"/>
    <lineage>
        <taxon>Archaea</taxon>
        <taxon>Thermoproteota</taxon>
        <taxon>Thermoprotei</taxon>
        <taxon>Fervidicoccales</taxon>
        <taxon>Fervidicoccaceae</taxon>
        <taxon>Fervidicoccus</taxon>
    </lineage>
</organism>
<protein>
    <submittedName>
        <fullName evidence="1">Uncharacterized protein</fullName>
    </submittedName>
</protein>
<evidence type="ECO:0000313" key="1">
    <source>
        <dbReference type="EMBL" id="HHQ79951.1"/>
    </source>
</evidence>
<comment type="caution">
    <text evidence="1">The sequence shown here is derived from an EMBL/GenBank/DDBJ whole genome shotgun (WGS) entry which is preliminary data.</text>
</comment>